<keyword evidence="4" id="KW-0808">Transferase</keyword>
<dbReference type="InterPro" id="IPR050736">
    <property type="entry name" value="Sensor_HK_Regulatory"/>
</dbReference>
<feature type="transmembrane region" description="Helical" evidence="8">
    <location>
        <begin position="57"/>
        <end position="76"/>
    </location>
</feature>
<feature type="transmembrane region" description="Helical" evidence="8">
    <location>
        <begin position="82"/>
        <end position="109"/>
    </location>
</feature>
<dbReference type="FunFam" id="3.30.565.10:FF:000006">
    <property type="entry name" value="Sensor histidine kinase WalK"/>
    <property type="match status" value="1"/>
</dbReference>
<keyword evidence="3" id="KW-0597">Phosphoprotein</keyword>
<proteinExistence type="predicted"/>
<evidence type="ECO:0000256" key="6">
    <source>
        <dbReference type="ARBA" id="ARBA00023012"/>
    </source>
</evidence>
<dbReference type="EMBL" id="MHWB01000009">
    <property type="protein sequence ID" value="OHB01843.1"/>
    <property type="molecule type" value="Genomic_DNA"/>
</dbReference>
<name>A0A1G2TXE8_9BACT</name>
<feature type="transmembrane region" description="Helical" evidence="8">
    <location>
        <begin position="155"/>
        <end position="176"/>
    </location>
</feature>
<protein>
    <recommendedName>
        <fullName evidence="2">histidine kinase</fullName>
        <ecNumber evidence="2">2.7.13.3</ecNumber>
    </recommendedName>
</protein>
<dbReference type="InterPro" id="IPR003661">
    <property type="entry name" value="HisK_dim/P_dom"/>
</dbReference>
<feature type="transmembrane region" description="Helical" evidence="8">
    <location>
        <begin position="273"/>
        <end position="292"/>
    </location>
</feature>
<dbReference type="GO" id="GO:0000155">
    <property type="term" value="F:phosphorelay sensor kinase activity"/>
    <property type="evidence" value="ECO:0007669"/>
    <property type="project" value="InterPro"/>
</dbReference>
<comment type="catalytic activity">
    <reaction evidence="1">
        <text>ATP + protein L-histidine = ADP + protein N-phospho-L-histidine.</text>
        <dbReference type="EC" id="2.7.13.3"/>
    </reaction>
</comment>
<accession>A0A1G2TXE8</accession>
<evidence type="ECO:0000256" key="4">
    <source>
        <dbReference type="ARBA" id="ARBA00022679"/>
    </source>
</evidence>
<keyword evidence="8" id="KW-0472">Membrane</keyword>
<dbReference type="Proteomes" id="UP000177707">
    <property type="component" value="Unassembled WGS sequence"/>
</dbReference>
<evidence type="ECO:0000259" key="9">
    <source>
        <dbReference type="PROSITE" id="PS50109"/>
    </source>
</evidence>
<dbReference type="STRING" id="1802758.A3A96_00170"/>
<dbReference type="PANTHER" id="PTHR43711:SF31">
    <property type="entry name" value="HISTIDINE KINASE"/>
    <property type="match status" value="1"/>
</dbReference>
<dbReference type="EC" id="2.7.13.3" evidence="2"/>
<evidence type="ECO:0000313" key="11">
    <source>
        <dbReference type="Proteomes" id="UP000177707"/>
    </source>
</evidence>
<feature type="domain" description="Histidine kinase" evidence="9">
    <location>
        <begin position="332"/>
        <end position="557"/>
    </location>
</feature>
<dbReference type="InterPro" id="IPR003594">
    <property type="entry name" value="HATPase_dom"/>
</dbReference>
<feature type="transmembrane region" description="Helical" evidence="8">
    <location>
        <begin position="25"/>
        <end position="45"/>
    </location>
</feature>
<reference evidence="10 11" key="1">
    <citation type="journal article" date="2016" name="Nat. Commun.">
        <title>Thousands of microbial genomes shed light on interconnected biogeochemical processes in an aquifer system.</title>
        <authorList>
            <person name="Anantharaman K."/>
            <person name="Brown C.T."/>
            <person name="Hug L.A."/>
            <person name="Sharon I."/>
            <person name="Castelle C.J."/>
            <person name="Probst A.J."/>
            <person name="Thomas B.C."/>
            <person name="Singh A."/>
            <person name="Wilkins M.J."/>
            <person name="Karaoz U."/>
            <person name="Brodie E.L."/>
            <person name="Williams K.H."/>
            <person name="Hubbard S.S."/>
            <person name="Banfield J.F."/>
        </authorList>
    </citation>
    <scope>NUCLEOTIDE SEQUENCE [LARGE SCALE GENOMIC DNA]</scope>
</reference>
<sequence>METLIELCNFEGPKWLLFGADVAPLVYYSHLPIIIISLLLAFFVFFQNKNSIPNRVLFVTIITFALWVFLDSIFWASNRSDVVMFVWSIIILIEPLVYIGGFYLLYLFLEKKDLPFISKLFLFLIYTPLLIFVPTKYSLSGFDISTCLSVEGPIALYYTYAVEILMTIIIIGYSIRKLHKPGNLNRKEIFSLSTGVVLFLFAFAWGNIIGSFTENWELGQYGLFGMPIFAGFLVYSIVKFKTFNVKLIGTQALITALWIALCAVLFVNDINNVRIIVSLTLILFLIVGILLVRSVKREVEQREKIEVLAKDLERANEKLRELDNLKSEFLSLATHQIRAPLTAIKGYSSMLLEGDFGVLPQKAKDSVETIRKSCQNLINIVGDFLNISRIEQGRMVYEKSIFDVGELVKEVANELKPNILDAGLSLELEPFNFSAKINADRNKIKQVIGNVIDNAVKYTIHGSIKISVFEDENKNLPAVRQVKIAVKDSGVGIDPSEINKLFSKFSRTKDASKTNVIGTGLGLYIAKKMAEAHQGDIKVVSEGVGKGTTFTIELPIN</sequence>
<dbReference type="SMART" id="SM00388">
    <property type="entry name" value="HisKA"/>
    <property type="match status" value="1"/>
</dbReference>
<feature type="transmembrane region" description="Helical" evidence="8">
    <location>
        <begin position="116"/>
        <end position="135"/>
    </location>
</feature>
<evidence type="ECO:0000256" key="3">
    <source>
        <dbReference type="ARBA" id="ARBA00022553"/>
    </source>
</evidence>
<keyword evidence="5" id="KW-0418">Kinase</keyword>
<dbReference type="Gene3D" id="3.30.565.10">
    <property type="entry name" value="Histidine kinase-like ATPase, C-terminal domain"/>
    <property type="match status" value="1"/>
</dbReference>
<dbReference type="PANTHER" id="PTHR43711">
    <property type="entry name" value="TWO-COMPONENT HISTIDINE KINASE"/>
    <property type="match status" value="1"/>
</dbReference>
<evidence type="ECO:0000256" key="5">
    <source>
        <dbReference type="ARBA" id="ARBA00022777"/>
    </source>
</evidence>
<dbReference type="SUPFAM" id="SSF55874">
    <property type="entry name" value="ATPase domain of HSP90 chaperone/DNA topoisomerase II/histidine kinase"/>
    <property type="match status" value="1"/>
</dbReference>
<organism evidence="10 11">
    <name type="scientific">Candidatus Zambryskibacteria bacterium RIFCSPLOWO2_01_FULL_39_39</name>
    <dbReference type="NCBI Taxonomy" id="1802758"/>
    <lineage>
        <taxon>Bacteria</taxon>
        <taxon>Candidatus Zambryskiibacteriota</taxon>
    </lineage>
</organism>
<dbReference type="SUPFAM" id="SSF47384">
    <property type="entry name" value="Homodimeric domain of signal transducing histidine kinase"/>
    <property type="match status" value="1"/>
</dbReference>
<dbReference type="PROSITE" id="PS50109">
    <property type="entry name" value="HIS_KIN"/>
    <property type="match status" value="1"/>
</dbReference>
<dbReference type="AlphaFoldDB" id="A0A1G2TXE8"/>
<feature type="transmembrane region" description="Helical" evidence="8">
    <location>
        <begin position="218"/>
        <end position="238"/>
    </location>
</feature>
<feature type="coiled-coil region" evidence="7">
    <location>
        <begin position="295"/>
        <end position="332"/>
    </location>
</feature>
<feature type="transmembrane region" description="Helical" evidence="8">
    <location>
        <begin position="245"/>
        <end position="267"/>
    </location>
</feature>
<dbReference type="InterPro" id="IPR004358">
    <property type="entry name" value="Sig_transdc_His_kin-like_C"/>
</dbReference>
<evidence type="ECO:0000256" key="1">
    <source>
        <dbReference type="ARBA" id="ARBA00000085"/>
    </source>
</evidence>
<evidence type="ECO:0000256" key="2">
    <source>
        <dbReference type="ARBA" id="ARBA00012438"/>
    </source>
</evidence>
<dbReference type="SMART" id="SM00387">
    <property type="entry name" value="HATPase_c"/>
    <property type="match status" value="1"/>
</dbReference>
<keyword evidence="6" id="KW-0902">Two-component regulatory system</keyword>
<dbReference type="CDD" id="cd00082">
    <property type="entry name" value="HisKA"/>
    <property type="match status" value="1"/>
</dbReference>
<dbReference type="InterPro" id="IPR036097">
    <property type="entry name" value="HisK_dim/P_sf"/>
</dbReference>
<keyword evidence="8" id="KW-1133">Transmembrane helix</keyword>
<feature type="transmembrane region" description="Helical" evidence="8">
    <location>
        <begin position="188"/>
        <end position="206"/>
    </location>
</feature>
<dbReference type="PRINTS" id="PR00344">
    <property type="entry name" value="BCTRLSENSOR"/>
</dbReference>
<keyword evidence="8" id="KW-0812">Transmembrane</keyword>
<gene>
    <name evidence="10" type="ORF">A3A96_00170</name>
</gene>
<dbReference type="Gene3D" id="1.10.287.130">
    <property type="match status" value="1"/>
</dbReference>
<comment type="caution">
    <text evidence="10">The sequence shown here is derived from an EMBL/GenBank/DDBJ whole genome shotgun (WGS) entry which is preliminary data.</text>
</comment>
<dbReference type="Pfam" id="PF00512">
    <property type="entry name" value="HisKA"/>
    <property type="match status" value="1"/>
</dbReference>
<dbReference type="InterPro" id="IPR036890">
    <property type="entry name" value="HATPase_C_sf"/>
</dbReference>
<dbReference type="Pfam" id="PF02518">
    <property type="entry name" value="HATPase_c"/>
    <property type="match status" value="1"/>
</dbReference>
<keyword evidence="7" id="KW-0175">Coiled coil</keyword>
<dbReference type="InterPro" id="IPR005467">
    <property type="entry name" value="His_kinase_dom"/>
</dbReference>
<evidence type="ECO:0000256" key="8">
    <source>
        <dbReference type="SAM" id="Phobius"/>
    </source>
</evidence>
<evidence type="ECO:0000313" key="10">
    <source>
        <dbReference type="EMBL" id="OHB01843.1"/>
    </source>
</evidence>
<evidence type="ECO:0000256" key="7">
    <source>
        <dbReference type="SAM" id="Coils"/>
    </source>
</evidence>